<evidence type="ECO:0000313" key="2">
    <source>
        <dbReference type="Proteomes" id="UP000326396"/>
    </source>
</evidence>
<protein>
    <submittedName>
        <fullName evidence="1">Uncharacterized protein</fullName>
    </submittedName>
</protein>
<proteinExistence type="predicted"/>
<name>A0A5N6NIK0_9ASTR</name>
<organism evidence="1 2">
    <name type="scientific">Mikania micrantha</name>
    <name type="common">bitter vine</name>
    <dbReference type="NCBI Taxonomy" id="192012"/>
    <lineage>
        <taxon>Eukaryota</taxon>
        <taxon>Viridiplantae</taxon>
        <taxon>Streptophyta</taxon>
        <taxon>Embryophyta</taxon>
        <taxon>Tracheophyta</taxon>
        <taxon>Spermatophyta</taxon>
        <taxon>Magnoliopsida</taxon>
        <taxon>eudicotyledons</taxon>
        <taxon>Gunneridae</taxon>
        <taxon>Pentapetalae</taxon>
        <taxon>asterids</taxon>
        <taxon>campanulids</taxon>
        <taxon>Asterales</taxon>
        <taxon>Asteraceae</taxon>
        <taxon>Asteroideae</taxon>
        <taxon>Heliantheae alliance</taxon>
        <taxon>Eupatorieae</taxon>
        <taxon>Mikania</taxon>
    </lineage>
</organism>
<reference evidence="1 2" key="1">
    <citation type="submission" date="2019-05" db="EMBL/GenBank/DDBJ databases">
        <title>Mikania micrantha, genome provides insights into the molecular mechanism of rapid growth.</title>
        <authorList>
            <person name="Liu B."/>
        </authorList>
    </citation>
    <scope>NUCLEOTIDE SEQUENCE [LARGE SCALE GENOMIC DNA]</scope>
    <source>
        <strain evidence="1">NLD-2019</strain>
        <tissue evidence="1">Leaf</tissue>
    </source>
</reference>
<comment type="caution">
    <text evidence="1">The sequence shown here is derived from an EMBL/GenBank/DDBJ whole genome shotgun (WGS) entry which is preliminary data.</text>
</comment>
<accession>A0A5N6NIK0</accession>
<dbReference type="EMBL" id="SZYD01000011">
    <property type="protein sequence ID" value="KAD4888499.1"/>
    <property type="molecule type" value="Genomic_DNA"/>
</dbReference>
<sequence>MSNDLRSWFVTSQTNFTISTSLRVILLQQDIRQKSCERTGLPTVCRQFKKSCASMLTSVNRTGYIYALYD</sequence>
<dbReference type="Proteomes" id="UP000326396">
    <property type="component" value="Linkage Group LG19"/>
</dbReference>
<gene>
    <name evidence="1" type="ORF">E3N88_20572</name>
</gene>
<keyword evidence="2" id="KW-1185">Reference proteome</keyword>
<evidence type="ECO:0000313" key="1">
    <source>
        <dbReference type="EMBL" id="KAD4888499.1"/>
    </source>
</evidence>
<dbReference type="AlphaFoldDB" id="A0A5N6NIK0"/>